<protein>
    <submittedName>
        <fullName evidence="6">Transcriptional regulator, TetR family</fullName>
    </submittedName>
</protein>
<evidence type="ECO:0000313" key="6">
    <source>
        <dbReference type="EMBL" id="SEJ29762.1"/>
    </source>
</evidence>
<evidence type="ECO:0000259" key="5">
    <source>
        <dbReference type="PROSITE" id="PS50977"/>
    </source>
</evidence>
<keyword evidence="3" id="KW-0804">Transcription</keyword>
<evidence type="ECO:0000256" key="3">
    <source>
        <dbReference type="ARBA" id="ARBA00023163"/>
    </source>
</evidence>
<keyword evidence="2 4" id="KW-0238">DNA-binding</keyword>
<evidence type="ECO:0000256" key="2">
    <source>
        <dbReference type="ARBA" id="ARBA00023125"/>
    </source>
</evidence>
<dbReference type="STRING" id="84035.SAMN05660742_105184"/>
<dbReference type="InterPro" id="IPR001647">
    <property type="entry name" value="HTH_TetR"/>
</dbReference>
<dbReference type="GO" id="GO:0003700">
    <property type="term" value="F:DNA-binding transcription factor activity"/>
    <property type="evidence" value="ECO:0007669"/>
    <property type="project" value="TreeGrafter"/>
</dbReference>
<accession>A0A1H6XY16</accession>
<evidence type="ECO:0000256" key="4">
    <source>
        <dbReference type="PROSITE-ProRule" id="PRU00335"/>
    </source>
</evidence>
<dbReference type="PANTHER" id="PTHR30055:SF234">
    <property type="entry name" value="HTH-TYPE TRANSCRIPTIONAL REGULATOR BETI"/>
    <property type="match status" value="1"/>
</dbReference>
<dbReference type="PROSITE" id="PS50977">
    <property type="entry name" value="HTH_TETR_2"/>
    <property type="match status" value="1"/>
</dbReference>
<dbReference type="Pfam" id="PF00440">
    <property type="entry name" value="TetR_N"/>
    <property type="match status" value="1"/>
</dbReference>
<organism evidence="6 7">
    <name type="scientific">Propionispira arboris</name>
    <dbReference type="NCBI Taxonomy" id="84035"/>
    <lineage>
        <taxon>Bacteria</taxon>
        <taxon>Bacillati</taxon>
        <taxon>Bacillota</taxon>
        <taxon>Negativicutes</taxon>
        <taxon>Selenomonadales</taxon>
        <taxon>Selenomonadaceae</taxon>
        <taxon>Propionispira</taxon>
    </lineage>
</organism>
<gene>
    <name evidence="6" type="ORF">SAMN05660742_105184</name>
</gene>
<dbReference type="InterPro" id="IPR009057">
    <property type="entry name" value="Homeodomain-like_sf"/>
</dbReference>
<dbReference type="GO" id="GO:0000976">
    <property type="term" value="F:transcription cis-regulatory region binding"/>
    <property type="evidence" value="ECO:0007669"/>
    <property type="project" value="TreeGrafter"/>
</dbReference>
<feature type="domain" description="HTH tetR-type" evidence="5">
    <location>
        <begin position="14"/>
        <end position="74"/>
    </location>
</feature>
<reference evidence="6 7" key="1">
    <citation type="submission" date="2016-10" db="EMBL/GenBank/DDBJ databases">
        <authorList>
            <person name="de Groot N.N."/>
        </authorList>
    </citation>
    <scope>NUCLEOTIDE SEQUENCE [LARGE SCALE GENOMIC DNA]</scope>
    <source>
        <strain evidence="6 7">DSM 2179</strain>
    </source>
</reference>
<dbReference type="RefSeq" id="WP_091830409.1">
    <property type="nucleotide sequence ID" value="NZ_FNZK01000005.1"/>
</dbReference>
<dbReference type="InterPro" id="IPR050109">
    <property type="entry name" value="HTH-type_TetR-like_transc_reg"/>
</dbReference>
<evidence type="ECO:0000313" key="7">
    <source>
        <dbReference type="Proteomes" id="UP000199662"/>
    </source>
</evidence>
<feature type="DNA-binding region" description="H-T-H motif" evidence="4">
    <location>
        <begin position="37"/>
        <end position="56"/>
    </location>
</feature>
<dbReference type="PANTHER" id="PTHR30055">
    <property type="entry name" value="HTH-TYPE TRANSCRIPTIONAL REGULATOR RUTR"/>
    <property type="match status" value="1"/>
</dbReference>
<evidence type="ECO:0000256" key="1">
    <source>
        <dbReference type="ARBA" id="ARBA00023015"/>
    </source>
</evidence>
<keyword evidence="7" id="KW-1185">Reference proteome</keyword>
<dbReference type="PRINTS" id="PR00455">
    <property type="entry name" value="HTHTETR"/>
</dbReference>
<dbReference type="Proteomes" id="UP000199662">
    <property type="component" value="Unassembled WGS sequence"/>
</dbReference>
<sequence length="202" mass="23183">MAKTLGFIINSTDEVFRRRILESARTLFIEQGVENVNMHQIAKMAEVGQASLYRRYTEKGDICMEIVREECQPLFEDVKAYLDQSTEVPPLNRLYQVIEKFVAFLEAKVPWLCAVSRASSGFRPLQSPLYQSMRITCQDLLNEAVELEDVEDVDVLYTVEALLAALHNIDFHIQDQGFSTKQILQGLRRIFIEGLKKNPVPK</sequence>
<dbReference type="AlphaFoldDB" id="A0A1H6XY16"/>
<dbReference type="Gene3D" id="1.10.357.10">
    <property type="entry name" value="Tetracycline Repressor, domain 2"/>
    <property type="match status" value="1"/>
</dbReference>
<dbReference type="SUPFAM" id="SSF46689">
    <property type="entry name" value="Homeodomain-like"/>
    <property type="match status" value="1"/>
</dbReference>
<dbReference type="EMBL" id="FNZK01000005">
    <property type="protein sequence ID" value="SEJ29762.1"/>
    <property type="molecule type" value="Genomic_DNA"/>
</dbReference>
<name>A0A1H6XY16_9FIRM</name>
<keyword evidence="1" id="KW-0805">Transcription regulation</keyword>
<proteinExistence type="predicted"/>